<dbReference type="Proteomes" id="UP000592181">
    <property type="component" value="Unassembled WGS sequence"/>
</dbReference>
<dbReference type="Pfam" id="PF12982">
    <property type="entry name" value="DUF3866"/>
    <property type="match status" value="1"/>
</dbReference>
<evidence type="ECO:0000313" key="1">
    <source>
        <dbReference type="EMBL" id="NYG38125.1"/>
    </source>
</evidence>
<dbReference type="InterPro" id="IPR024479">
    <property type="entry name" value="DUF3866"/>
</dbReference>
<comment type="caution">
    <text evidence="1">The sequence shown here is derived from an EMBL/GenBank/DDBJ whole genome shotgun (WGS) entry which is preliminary data.</text>
</comment>
<proteinExistence type="predicted"/>
<name>A0A852XHW5_9MICO</name>
<reference evidence="1 2" key="1">
    <citation type="submission" date="2020-07" db="EMBL/GenBank/DDBJ databases">
        <title>Sequencing the genomes of 1000 actinobacteria strains.</title>
        <authorList>
            <person name="Klenk H.-P."/>
        </authorList>
    </citation>
    <scope>NUCLEOTIDE SEQUENCE [LARGE SCALE GENOMIC DNA]</scope>
    <source>
        <strain evidence="1 2">DSM 24723</strain>
    </source>
</reference>
<dbReference type="AlphaFoldDB" id="A0A852XHW5"/>
<protein>
    <recommendedName>
        <fullName evidence="3">DUF3866 family protein</fullName>
    </recommendedName>
</protein>
<evidence type="ECO:0008006" key="3">
    <source>
        <dbReference type="Google" id="ProtNLM"/>
    </source>
</evidence>
<organism evidence="1 2">
    <name type="scientific">Janibacter alkaliphilus</name>
    <dbReference type="NCBI Taxonomy" id="1069963"/>
    <lineage>
        <taxon>Bacteria</taxon>
        <taxon>Bacillati</taxon>
        <taxon>Actinomycetota</taxon>
        <taxon>Actinomycetes</taxon>
        <taxon>Micrococcales</taxon>
        <taxon>Intrasporangiaceae</taxon>
        <taxon>Janibacter</taxon>
    </lineage>
</organism>
<accession>A0A852XHW5</accession>
<dbReference type="EMBL" id="JACBZX010000001">
    <property type="protein sequence ID" value="NYG38125.1"/>
    <property type="molecule type" value="Genomic_DNA"/>
</dbReference>
<keyword evidence="2" id="KW-1185">Reference proteome</keyword>
<dbReference type="RefSeq" id="WP_179463368.1">
    <property type="nucleotide sequence ID" value="NZ_JACBZX010000001.1"/>
</dbReference>
<evidence type="ECO:0000313" key="2">
    <source>
        <dbReference type="Proteomes" id="UP000592181"/>
    </source>
</evidence>
<sequence length="384" mass="39116">MIHWREGTVIRVTRERPGARELVVSVTDRDGGTVHGASGEGAKGEVPPVEVAALALTEIVGAPEPGEVVLLNVGALRKGLGTGGQALVVALRDRLPADPVGPGHIVKARYTPLQTMVCALEEQESPHRKAMASLPGLRDGDLGGMPVVVAELHSALPAILAGIYQARPDARVGYVMTDSAALPMAHSRLVADLVAAGWLATTISAGQAFGGEHEAITLHSALLAARHVLGCDIVVVAQGPGNAGSATAWGHSGISAGDALNAVHTLRGRAVAALRVSGADPRERHRGLSHHAGTTLGRVVLGAADVVTVEPTEEVTRAVLASLTELAQVAAGDLTVVRVAPEGLVEALESSPVRLSTMGRGLDDDPAAFLVGAAAGRHAAGLAS</sequence>
<gene>
    <name evidence="1" type="ORF">BJY28_002594</name>
</gene>